<dbReference type="InterPro" id="IPR037752">
    <property type="entry name" value="C2C_KIAA1228"/>
</dbReference>
<dbReference type="GO" id="GO:0006869">
    <property type="term" value="P:lipid transport"/>
    <property type="evidence" value="ECO:0007669"/>
    <property type="project" value="InterPro"/>
</dbReference>
<feature type="domain" description="C2" evidence="2">
    <location>
        <begin position="242"/>
        <end position="357"/>
    </location>
</feature>
<dbReference type="InterPro" id="IPR051634">
    <property type="entry name" value="Extended_Synaptotagmin"/>
</dbReference>
<dbReference type="Pfam" id="PF00168">
    <property type="entry name" value="C2"/>
    <property type="match status" value="1"/>
</dbReference>
<feature type="compositionally biased region" description="Basic and acidic residues" evidence="1">
    <location>
        <begin position="1"/>
        <end position="23"/>
    </location>
</feature>
<dbReference type="InterPro" id="IPR038112">
    <property type="entry name" value="Receptor_IA-2_ectodomain_sf"/>
</dbReference>
<evidence type="ECO:0000259" key="2">
    <source>
        <dbReference type="PROSITE" id="PS50004"/>
    </source>
</evidence>
<name>A0AAV2JS96_KNICA</name>
<accession>A0AAV2JS96</accession>
<dbReference type="PROSITE" id="PS50004">
    <property type="entry name" value="C2"/>
    <property type="match status" value="1"/>
</dbReference>
<dbReference type="Gene3D" id="2.60.40.150">
    <property type="entry name" value="C2 domain"/>
    <property type="match status" value="1"/>
</dbReference>
<dbReference type="GO" id="GO:0031210">
    <property type="term" value="F:phosphatidylcholine binding"/>
    <property type="evidence" value="ECO:0007669"/>
    <property type="project" value="TreeGrafter"/>
</dbReference>
<dbReference type="SUPFAM" id="SSF49562">
    <property type="entry name" value="C2 domain (Calcium/lipid-binding domain, CaLB)"/>
    <property type="match status" value="1"/>
</dbReference>
<dbReference type="Gene3D" id="3.30.70.2470">
    <property type="entry name" value="Protein-tyrosine phosphatase receptor IA-2 ectodomain"/>
    <property type="match status" value="1"/>
</dbReference>
<dbReference type="AlphaFoldDB" id="A0AAV2JS96"/>
<dbReference type="GO" id="GO:0005544">
    <property type="term" value="F:calcium-dependent phospholipid binding"/>
    <property type="evidence" value="ECO:0007669"/>
    <property type="project" value="TreeGrafter"/>
</dbReference>
<dbReference type="InterPro" id="IPR021613">
    <property type="entry name" value="Receptor_IA-2_dom"/>
</dbReference>
<dbReference type="PANTHER" id="PTHR45761:SF2">
    <property type="entry name" value="EXTENDED SYNAPTOTAGMIN-2"/>
    <property type="match status" value="1"/>
</dbReference>
<organism evidence="3 4">
    <name type="scientific">Knipowitschia caucasica</name>
    <name type="common">Caucasian dwarf goby</name>
    <name type="synonym">Pomatoschistus caucasicus</name>
    <dbReference type="NCBI Taxonomy" id="637954"/>
    <lineage>
        <taxon>Eukaryota</taxon>
        <taxon>Metazoa</taxon>
        <taxon>Chordata</taxon>
        <taxon>Craniata</taxon>
        <taxon>Vertebrata</taxon>
        <taxon>Euteleostomi</taxon>
        <taxon>Actinopterygii</taxon>
        <taxon>Neopterygii</taxon>
        <taxon>Teleostei</taxon>
        <taxon>Neoteleostei</taxon>
        <taxon>Acanthomorphata</taxon>
        <taxon>Gobiaria</taxon>
        <taxon>Gobiiformes</taxon>
        <taxon>Gobioidei</taxon>
        <taxon>Gobiidae</taxon>
        <taxon>Gobiinae</taxon>
        <taxon>Knipowitschia</taxon>
    </lineage>
</organism>
<dbReference type="Proteomes" id="UP001497482">
    <property type="component" value="Chromosome 14"/>
</dbReference>
<dbReference type="Pfam" id="PF11548">
    <property type="entry name" value="Receptor_IA-2"/>
    <property type="match status" value="1"/>
</dbReference>
<reference evidence="3 4" key="1">
    <citation type="submission" date="2024-04" db="EMBL/GenBank/DDBJ databases">
        <authorList>
            <person name="Waldvogel A.-M."/>
            <person name="Schoenle A."/>
        </authorList>
    </citation>
    <scope>NUCLEOTIDE SEQUENCE [LARGE SCALE GENOMIC DNA]</scope>
</reference>
<protein>
    <recommendedName>
        <fullName evidence="2">C2 domain-containing protein</fullName>
    </recommendedName>
</protein>
<dbReference type="SMART" id="SM00239">
    <property type="entry name" value="C2"/>
    <property type="match status" value="1"/>
</dbReference>
<dbReference type="FunFam" id="2.60.40.150:FF:000093">
    <property type="entry name" value="Extended synaptotagmin 3"/>
    <property type="match status" value="1"/>
</dbReference>
<proteinExistence type="predicted"/>
<dbReference type="GO" id="GO:0035091">
    <property type="term" value="F:phosphatidylinositol binding"/>
    <property type="evidence" value="ECO:0007669"/>
    <property type="project" value="TreeGrafter"/>
</dbReference>
<dbReference type="InterPro" id="IPR035892">
    <property type="entry name" value="C2_domain_sf"/>
</dbReference>
<dbReference type="GO" id="GO:0061817">
    <property type="term" value="P:endoplasmic reticulum-plasma membrane tethering"/>
    <property type="evidence" value="ECO:0007669"/>
    <property type="project" value="InterPro"/>
</dbReference>
<dbReference type="CDD" id="cd04030">
    <property type="entry name" value="C2C_KIAA1228"/>
    <property type="match status" value="1"/>
</dbReference>
<evidence type="ECO:0000313" key="4">
    <source>
        <dbReference type="Proteomes" id="UP001497482"/>
    </source>
</evidence>
<evidence type="ECO:0000313" key="3">
    <source>
        <dbReference type="EMBL" id="CAL1580546.1"/>
    </source>
</evidence>
<dbReference type="GO" id="GO:0005509">
    <property type="term" value="F:calcium ion binding"/>
    <property type="evidence" value="ECO:0007669"/>
    <property type="project" value="TreeGrafter"/>
</dbReference>
<evidence type="ECO:0000256" key="1">
    <source>
        <dbReference type="SAM" id="MobiDB-lite"/>
    </source>
</evidence>
<dbReference type="GO" id="GO:0008429">
    <property type="term" value="F:phosphatidylethanolamine binding"/>
    <property type="evidence" value="ECO:0007669"/>
    <property type="project" value="TreeGrafter"/>
</dbReference>
<dbReference type="InterPro" id="IPR000008">
    <property type="entry name" value="C2_dom"/>
</dbReference>
<feature type="region of interest" description="Disordered" evidence="1">
    <location>
        <begin position="1"/>
        <end position="57"/>
    </location>
</feature>
<gene>
    <name evidence="3" type="ORF">KC01_LOCUS11374</name>
</gene>
<keyword evidence="4" id="KW-1185">Reference proteome</keyword>
<sequence>MHGENLERSADVAEQSAKEKAKGEQLLNTLLVLMDSKQGPGAGPASVSGPGPGSDLTVKVGLESAVQKKSEDQSMVEVQEVVSWVREVQPAPARLLYGETPAKVQVPETRPRGKPVQVPELQLDVRTSRQHLDRNEFGYVITDTDGLQTDEGLHLMEVLAHMSNIHMANFAELSVVGPAVTFRVSPNIQNVTTADVANVAVCSLHFHSGKPAYEMLENHPDWTPSLLVPVKVTYLSGSAHFPLGEIQLTLRHSSQRNRLIVVVHSCRNLIAFSEHGSDPYVRLYLLPDKRRSGRRKTSTFKKNQNPVYDQTFEFSVSVVELHRRTLDVAVKNGGGLLSKHKGLLGKVTQTHTITETV</sequence>
<dbReference type="PANTHER" id="PTHR45761">
    <property type="entry name" value="EXTENDED SYNAPTOTAGMIN-LIKE PROTEIN 2, ISOFORM C"/>
    <property type="match status" value="1"/>
</dbReference>
<dbReference type="GO" id="GO:0005789">
    <property type="term" value="C:endoplasmic reticulum membrane"/>
    <property type="evidence" value="ECO:0007669"/>
    <property type="project" value="TreeGrafter"/>
</dbReference>
<dbReference type="EMBL" id="OZ035836">
    <property type="protein sequence ID" value="CAL1580546.1"/>
    <property type="molecule type" value="Genomic_DNA"/>
</dbReference>